<organism evidence="2 3">
    <name type="scientific">Sphingomonas metalli</name>
    <dbReference type="NCBI Taxonomy" id="1779358"/>
    <lineage>
        <taxon>Bacteria</taxon>
        <taxon>Pseudomonadati</taxon>
        <taxon>Pseudomonadota</taxon>
        <taxon>Alphaproteobacteria</taxon>
        <taxon>Sphingomonadales</taxon>
        <taxon>Sphingomonadaceae</taxon>
        <taxon>Sphingomonas</taxon>
    </lineage>
</organism>
<feature type="chain" id="PRO_5037823940" description="Transporter" evidence="1">
    <location>
        <begin position="21"/>
        <end position="262"/>
    </location>
</feature>
<reference evidence="2" key="1">
    <citation type="journal article" date="2014" name="Int. J. Syst. Evol. Microbiol.">
        <title>Complete genome sequence of Corynebacterium casei LMG S-19264T (=DSM 44701T), isolated from a smear-ripened cheese.</title>
        <authorList>
            <consortium name="US DOE Joint Genome Institute (JGI-PGF)"/>
            <person name="Walter F."/>
            <person name="Albersmeier A."/>
            <person name="Kalinowski J."/>
            <person name="Ruckert C."/>
        </authorList>
    </citation>
    <scope>NUCLEOTIDE SEQUENCE</scope>
    <source>
        <strain evidence="2">CGMCC 1.15330</strain>
    </source>
</reference>
<dbReference type="InterPro" id="IPR025737">
    <property type="entry name" value="FApF"/>
</dbReference>
<dbReference type="Pfam" id="PF13557">
    <property type="entry name" value="Phenol_MetA_deg"/>
    <property type="match status" value="1"/>
</dbReference>
<evidence type="ECO:0000313" key="3">
    <source>
        <dbReference type="Proteomes" id="UP000623067"/>
    </source>
</evidence>
<proteinExistence type="predicted"/>
<reference evidence="2" key="2">
    <citation type="submission" date="2020-09" db="EMBL/GenBank/DDBJ databases">
        <authorList>
            <person name="Sun Q."/>
            <person name="Zhou Y."/>
        </authorList>
    </citation>
    <scope>NUCLEOTIDE SEQUENCE</scope>
    <source>
        <strain evidence="2">CGMCC 1.15330</strain>
    </source>
</reference>
<dbReference type="AlphaFoldDB" id="A0A916SX22"/>
<comment type="caution">
    <text evidence="2">The sequence shown here is derived from an EMBL/GenBank/DDBJ whole genome shotgun (WGS) entry which is preliminary data.</text>
</comment>
<dbReference type="EMBL" id="BMIH01000001">
    <property type="protein sequence ID" value="GGB17636.1"/>
    <property type="molecule type" value="Genomic_DNA"/>
</dbReference>
<evidence type="ECO:0000256" key="1">
    <source>
        <dbReference type="SAM" id="SignalP"/>
    </source>
</evidence>
<accession>A0A916SX22</accession>
<name>A0A916SX22_9SPHN</name>
<feature type="signal peptide" evidence="1">
    <location>
        <begin position="1"/>
        <end position="20"/>
    </location>
</feature>
<evidence type="ECO:0008006" key="4">
    <source>
        <dbReference type="Google" id="ProtNLM"/>
    </source>
</evidence>
<keyword evidence="1" id="KW-0732">Signal</keyword>
<dbReference type="RefSeq" id="WP_188656985.1">
    <property type="nucleotide sequence ID" value="NZ_BMIH01000001.1"/>
</dbReference>
<protein>
    <recommendedName>
        <fullName evidence="4">Transporter</fullName>
    </recommendedName>
</protein>
<keyword evidence="3" id="KW-1185">Reference proteome</keyword>
<sequence>MIGRIALIAATLLTPALAHAEDLCTERPGLGTSACTIGTGHVQVATGLAEWTREREDGERRDTVVIGSTSLRIGVGEASELRLGWTPYAQERERAADGSVETHGGVGDLRLGFKQNLMNPDGHGLSVALLPFAILPTGRPPAGAGTWHAGLIAPVTWDASDSIQLEFTPEVEAAANESGHGRHLAYSSVVGAEWEASKAIHLVAEVQAERDNDPDEHRTEWLAGLAAGWRPTERLQFDVGTAAGLNHDAPGLRVYGGVVAQF</sequence>
<evidence type="ECO:0000313" key="2">
    <source>
        <dbReference type="EMBL" id="GGB17636.1"/>
    </source>
</evidence>
<gene>
    <name evidence="2" type="ORF">GCM10011380_03950</name>
</gene>
<dbReference type="Proteomes" id="UP000623067">
    <property type="component" value="Unassembled WGS sequence"/>
</dbReference>